<reference evidence="17 18" key="1">
    <citation type="submission" date="2024-09" db="EMBL/GenBank/DDBJ databases">
        <authorList>
            <person name="Sun Q."/>
            <person name="Mori K."/>
        </authorList>
    </citation>
    <scope>NUCLEOTIDE SEQUENCE [LARGE SCALE GENOMIC DNA]</scope>
    <source>
        <strain evidence="17 18">CECT 8726</strain>
    </source>
</reference>
<dbReference type="InterPro" id="IPR008927">
    <property type="entry name" value="6-PGluconate_DH-like_C_sf"/>
</dbReference>
<dbReference type="InterPro" id="IPR018376">
    <property type="entry name" value="Enoyl-CoA_hyd/isom_CS"/>
</dbReference>
<dbReference type="PANTHER" id="PTHR23309">
    <property type="entry name" value="3-HYDROXYACYL-COA DEHYROGENASE"/>
    <property type="match status" value="1"/>
</dbReference>
<sequence>MGQEVKFNVNDGVAVITINNPPVNALNAAVRQGLVTAFDDAEANDDVKAIVMFAEGRTFPAGADITEFGKPTVDPWLPDVCNRVEATCKPVVAAVHGTVLGGGFELALAAHYRIADPMTTFGLPEVTLGILPGAGGTQRVPRICGAEAALDLMIAKAPISAAKAVDLGLIDGVSRAHVRDAALDFAHELIGKPNALRPTRERTEGLSDPVGYARAVAAKRQALAGNPLFAPAKIVDCVEAAMLLPFEGGLAFEQAAFEDCLRSDQSAALRHVFFAERKATKAPEVARAKPRPVEIVGIVGGGTMGSGIAASFLDAGFGVVLVDRDQPMLDTALARIESVFDKAVRKGSITAQMLDERMARLTGDIHYFAVSEADLVIECVIEDMSVKEQVFATLDAVIKPGAILATNTSYLDINTLAAGVAHPENVLGLHFFSPAHVMRLVEVVVGEATEADVVATGFTLAKKLGKIPVRSGVADGFIGNSILAAYRTAADFMLEDGASPYQVDATMRAFGFPMGPYQVLDLAGLDISWARRKRLKSTRDPEMRYIAIGDKMCQKGWLGQKAGRGYYTYADGSRLGVEDPEVLGLIAAERERKGITPRAFGPEEILYRCLSAMVNEGANLVLNKIAQRPSDIDVAMIHGYGFPRWRGGPMKAAELSGLLSLRNQLREFAKEDKFWTPSPLFDEVIKAGHGFDTLNAV</sequence>
<evidence type="ECO:0000256" key="10">
    <source>
        <dbReference type="ARBA" id="ARBA00023235"/>
    </source>
</evidence>
<dbReference type="Proteomes" id="UP001589683">
    <property type="component" value="Unassembled WGS sequence"/>
</dbReference>
<gene>
    <name evidence="17" type="ORF">ACFFUT_09060</name>
</gene>
<evidence type="ECO:0000256" key="5">
    <source>
        <dbReference type="ARBA" id="ARBA00022963"/>
    </source>
</evidence>
<evidence type="ECO:0000256" key="2">
    <source>
        <dbReference type="ARBA" id="ARBA00005005"/>
    </source>
</evidence>
<dbReference type="InterPro" id="IPR029045">
    <property type="entry name" value="ClpP/crotonase-like_dom_sf"/>
</dbReference>
<dbReference type="Pfam" id="PF00725">
    <property type="entry name" value="3HCDH"/>
    <property type="match status" value="2"/>
</dbReference>
<evidence type="ECO:0000259" key="15">
    <source>
        <dbReference type="Pfam" id="PF00725"/>
    </source>
</evidence>
<evidence type="ECO:0000256" key="7">
    <source>
        <dbReference type="ARBA" id="ARBA00023027"/>
    </source>
</evidence>
<keyword evidence="18" id="KW-1185">Reference proteome</keyword>
<dbReference type="Gene3D" id="3.90.226.10">
    <property type="entry name" value="2-enoyl-CoA Hydratase, Chain A, domain 1"/>
    <property type="match status" value="1"/>
</dbReference>
<accession>A0ABV5JGV4</accession>
<keyword evidence="8" id="KW-0443">Lipid metabolism</keyword>
<evidence type="ECO:0000256" key="6">
    <source>
        <dbReference type="ARBA" id="ARBA00023002"/>
    </source>
</evidence>
<comment type="similarity">
    <text evidence="14">Belongs to the enoyl-CoA hydratase/isomerase family.</text>
</comment>
<comment type="pathway">
    <text evidence="2">Lipid metabolism; fatty acid beta-oxidation.</text>
</comment>
<dbReference type="EMBL" id="JBHMEA010000033">
    <property type="protein sequence ID" value="MFB9231933.1"/>
    <property type="molecule type" value="Genomic_DNA"/>
</dbReference>
<evidence type="ECO:0000256" key="9">
    <source>
        <dbReference type="ARBA" id="ARBA00023140"/>
    </source>
</evidence>
<evidence type="ECO:0000256" key="8">
    <source>
        <dbReference type="ARBA" id="ARBA00023098"/>
    </source>
</evidence>
<keyword evidence="5" id="KW-0442">Lipid degradation</keyword>
<name>A0ABV5JGV4_9RHOB</name>
<dbReference type="InterPro" id="IPR001753">
    <property type="entry name" value="Enoyl-CoA_hydra/iso"/>
</dbReference>
<evidence type="ECO:0000313" key="18">
    <source>
        <dbReference type="Proteomes" id="UP001589683"/>
    </source>
</evidence>
<dbReference type="Gene3D" id="3.40.50.720">
    <property type="entry name" value="NAD(P)-binding Rossmann-like Domain"/>
    <property type="match status" value="1"/>
</dbReference>
<dbReference type="PROSITE" id="PS00166">
    <property type="entry name" value="ENOYL_COA_HYDRATASE"/>
    <property type="match status" value="1"/>
</dbReference>
<dbReference type="InterPro" id="IPR006108">
    <property type="entry name" value="3HC_DH_C"/>
</dbReference>
<comment type="caution">
    <text evidence="17">The sequence shown here is derived from an EMBL/GenBank/DDBJ whole genome shotgun (WGS) entry which is preliminary data.</text>
</comment>
<keyword evidence="7" id="KW-0520">NAD</keyword>
<dbReference type="Pfam" id="PF00378">
    <property type="entry name" value="ECH_1"/>
    <property type="match status" value="1"/>
</dbReference>
<feature type="domain" description="3-hydroxyacyl-CoA dehydrogenase C-terminal" evidence="15">
    <location>
        <begin position="476"/>
        <end position="569"/>
    </location>
</feature>
<dbReference type="Gene3D" id="1.10.1040.50">
    <property type="match status" value="1"/>
</dbReference>
<evidence type="ECO:0000259" key="16">
    <source>
        <dbReference type="Pfam" id="PF02737"/>
    </source>
</evidence>
<dbReference type="SUPFAM" id="SSF48179">
    <property type="entry name" value="6-phosphogluconate dehydrogenase C-terminal domain-like"/>
    <property type="match status" value="2"/>
</dbReference>
<evidence type="ECO:0000256" key="1">
    <source>
        <dbReference type="ARBA" id="ARBA00004275"/>
    </source>
</evidence>
<keyword evidence="4" id="KW-0276">Fatty acid metabolism</keyword>
<keyword evidence="9" id="KW-0576">Peroxisome</keyword>
<evidence type="ECO:0000256" key="13">
    <source>
        <dbReference type="ARBA" id="ARBA00049556"/>
    </source>
</evidence>
<protein>
    <submittedName>
        <fullName evidence="17">3-hydroxyacyl-CoA dehydrogenase NAD-binding domain-containing protein</fullName>
    </submittedName>
</protein>
<dbReference type="InterPro" id="IPR006176">
    <property type="entry name" value="3-OHacyl-CoA_DH_NAD-bd"/>
</dbReference>
<dbReference type="PANTHER" id="PTHR23309:SF51">
    <property type="entry name" value="3-HYDROXYACYL-COA DEHYDROGENASE-RELATED"/>
    <property type="match status" value="1"/>
</dbReference>
<organism evidence="17 18">
    <name type="scientific">Pseudohalocynthiibacter aestuariivivens</name>
    <dbReference type="NCBI Taxonomy" id="1591409"/>
    <lineage>
        <taxon>Bacteria</taxon>
        <taxon>Pseudomonadati</taxon>
        <taxon>Pseudomonadota</taxon>
        <taxon>Alphaproteobacteria</taxon>
        <taxon>Rhodobacterales</taxon>
        <taxon>Paracoccaceae</taxon>
        <taxon>Pseudohalocynthiibacter</taxon>
    </lineage>
</organism>
<comment type="subcellular location">
    <subcellularLocation>
        <location evidence="1">Peroxisome</location>
    </subcellularLocation>
</comment>
<evidence type="ECO:0000313" key="17">
    <source>
        <dbReference type="EMBL" id="MFB9231933.1"/>
    </source>
</evidence>
<evidence type="ECO:0000256" key="14">
    <source>
        <dbReference type="RuleBase" id="RU003707"/>
    </source>
</evidence>
<evidence type="ECO:0000256" key="11">
    <source>
        <dbReference type="ARBA" id="ARBA00023239"/>
    </source>
</evidence>
<dbReference type="Pfam" id="PF02737">
    <property type="entry name" value="3HCDH_N"/>
    <property type="match status" value="1"/>
</dbReference>
<evidence type="ECO:0000256" key="4">
    <source>
        <dbReference type="ARBA" id="ARBA00022832"/>
    </source>
</evidence>
<keyword evidence="11" id="KW-0456">Lyase</keyword>
<dbReference type="SUPFAM" id="SSF52096">
    <property type="entry name" value="ClpP/crotonase"/>
    <property type="match status" value="1"/>
</dbReference>
<keyword evidence="10" id="KW-0413">Isomerase</keyword>
<comment type="similarity">
    <text evidence="3">In the N-terminal section; belongs to the enoyl-CoA hydratase/isomerase family.</text>
</comment>
<dbReference type="InterPro" id="IPR036291">
    <property type="entry name" value="NAD(P)-bd_dom_sf"/>
</dbReference>
<keyword evidence="12" id="KW-0511">Multifunctional enzyme</keyword>
<feature type="domain" description="3-hydroxyacyl-CoA dehydrogenase NAD binding" evidence="16">
    <location>
        <begin position="296"/>
        <end position="470"/>
    </location>
</feature>
<dbReference type="RefSeq" id="WP_213888628.1">
    <property type="nucleotide sequence ID" value="NZ_JAGFNU010000004.1"/>
</dbReference>
<comment type="catalytic activity">
    <reaction evidence="13">
        <text>a (3S)-3-hydroxyacyl-CoA + NAD(+) = a 3-oxoacyl-CoA + NADH + H(+)</text>
        <dbReference type="Rhea" id="RHEA:22432"/>
        <dbReference type="ChEBI" id="CHEBI:15378"/>
        <dbReference type="ChEBI" id="CHEBI:57318"/>
        <dbReference type="ChEBI" id="CHEBI:57540"/>
        <dbReference type="ChEBI" id="CHEBI:57945"/>
        <dbReference type="ChEBI" id="CHEBI:90726"/>
        <dbReference type="EC" id="1.1.1.35"/>
    </reaction>
</comment>
<dbReference type="CDD" id="cd06558">
    <property type="entry name" value="crotonase-like"/>
    <property type="match status" value="1"/>
</dbReference>
<proteinExistence type="inferred from homology"/>
<keyword evidence="6" id="KW-0560">Oxidoreductase</keyword>
<dbReference type="SUPFAM" id="SSF51735">
    <property type="entry name" value="NAD(P)-binding Rossmann-fold domains"/>
    <property type="match status" value="1"/>
</dbReference>
<evidence type="ECO:0000256" key="3">
    <source>
        <dbReference type="ARBA" id="ARBA00008750"/>
    </source>
</evidence>
<feature type="domain" description="3-hydroxyacyl-CoA dehydrogenase C-terminal" evidence="15">
    <location>
        <begin position="606"/>
        <end position="689"/>
    </location>
</feature>
<evidence type="ECO:0000256" key="12">
    <source>
        <dbReference type="ARBA" id="ARBA00023268"/>
    </source>
</evidence>